<feature type="transmembrane region" description="Helical" evidence="6">
    <location>
        <begin position="292"/>
        <end position="315"/>
    </location>
</feature>
<comment type="subcellular location">
    <subcellularLocation>
        <location evidence="1">Cell membrane</location>
        <topology evidence="1">Multi-pass membrane protein</topology>
    </subcellularLocation>
</comment>
<comment type="caution">
    <text evidence="7">The sequence shown here is derived from an EMBL/GenBank/DDBJ whole genome shotgun (WGS) entry which is preliminary data.</text>
</comment>
<organism evidence="7 8">
    <name type="scientific">Aliarcobacter butzleri</name>
    <dbReference type="NCBI Taxonomy" id="28197"/>
    <lineage>
        <taxon>Bacteria</taxon>
        <taxon>Pseudomonadati</taxon>
        <taxon>Campylobacterota</taxon>
        <taxon>Epsilonproteobacteria</taxon>
        <taxon>Campylobacterales</taxon>
        <taxon>Arcobacteraceae</taxon>
        <taxon>Aliarcobacter</taxon>
    </lineage>
</organism>
<feature type="transmembrane region" description="Helical" evidence="6">
    <location>
        <begin position="327"/>
        <end position="348"/>
    </location>
</feature>
<feature type="transmembrane region" description="Helical" evidence="6">
    <location>
        <begin position="254"/>
        <end position="272"/>
    </location>
</feature>
<evidence type="ECO:0000256" key="4">
    <source>
        <dbReference type="ARBA" id="ARBA00022989"/>
    </source>
</evidence>
<feature type="transmembrane region" description="Helical" evidence="6">
    <location>
        <begin position="141"/>
        <end position="167"/>
    </location>
</feature>
<name>A0AAW7Q5T6_9BACT</name>
<evidence type="ECO:0000256" key="1">
    <source>
        <dbReference type="ARBA" id="ARBA00004651"/>
    </source>
</evidence>
<dbReference type="InterPro" id="IPR050833">
    <property type="entry name" value="Poly_Biosynth_Transport"/>
</dbReference>
<reference evidence="7" key="1">
    <citation type="journal article" date="2023" name="Microorganisms">
        <title>Genomic Characterization of Arcobacter butzleri Strains Isolated from Various Sources in Lithuania.</title>
        <authorList>
            <person name="Uljanovas D."/>
            <person name="Golz G."/>
            <person name="Fleischmann S."/>
            <person name="Kudirkiene E."/>
            <person name="Kasetiene N."/>
            <person name="Grineviciene A."/>
            <person name="Tamuleviciene E."/>
            <person name="Aksomaitiene J."/>
            <person name="Alter T."/>
            <person name="Malakauskas M."/>
        </authorList>
    </citation>
    <scope>NUCLEOTIDE SEQUENCE</scope>
    <source>
        <strain evidence="7">W48</strain>
    </source>
</reference>
<keyword evidence="2" id="KW-1003">Cell membrane</keyword>
<evidence type="ECO:0000313" key="7">
    <source>
        <dbReference type="EMBL" id="MDN5114348.1"/>
    </source>
</evidence>
<reference evidence="7" key="2">
    <citation type="submission" date="2023-01" db="EMBL/GenBank/DDBJ databases">
        <authorList>
            <person name="Uljanovas D."/>
        </authorList>
    </citation>
    <scope>NUCLEOTIDE SEQUENCE</scope>
    <source>
        <strain evidence="7">W48</strain>
    </source>
</reference>
<feature type="transmembrane region" description="Helical" evidence="6">
    <location>
        <begin position="12"/>
        <end position="33"/>
    </location>
</feature>
<proteinExistence type="predicted"/>
<dbReference type="Proteomes" id="UP001170713">
    <property type="component" value="Unassembled WGS sequence"/>
</dbReference>
<dbReference type="PANTHER" id="PTHR30250:SF11">
    <property type="entry name" value="O-ANTIGEN TRANSPORTER-RELATED"/>
    <property type="match status" value="1"/>
</dbReference>
<dbReference type="Pfam" id="PF13440">
    <property type="entry name" value="Polysacc_synt_3"/>
    <property type="match status" value="1"/>
</dbReference>
<dbReference type="RefSeq" id="WP_301342929.1">
    <property type="nucleotide sequence ID" value="NZ_JAQJJC010000008.1"/>
</dbReference>
<dbReference type="GO" id="GO:0005886">
    <property type="term" value="C:plasma membrane"/>
    <property type="evidence" value="ECO:0007669"/>
    <property type="project" value="UniProtKB-SubCell"/>
</dbReference>
<feature type="transmembrane region" description="Helical" evidence="6">
    <location>
        <begin position="232"/>
        <end position="248"/>
    </location>
</feature>
<dbReference type="PANTHER" id="PTHR30250">
    <property type="entry name" value="PST FAMILY PREDICTED COLANIC ACID TRANSPORTER"/>
    <property type="match status" value="1"/>
</dbReference>
<evidence type="ECO:0000256" key="2">
    <source>
        <dbReference type="ARBA" id="ARBA00022475"/>
    </source>
</evidence>
<feature type="transmembrane region" description="Helical" evidence="6">
    <location>
        <begin position="39"/>
        <end position="66"/>
    </location>
</feature>
<accession>A0AAW7Q5T6</accession>
<feature type="transmembrane region" description="Helical" evidence="6">
    <location>
        <begin position="115"/>
        <end position="134"/>
    </location>
</feature>
<keyword evidence="3 6" id="KW-0812">Transmembrane</keyword>
<protein>
    <submittedName>
        <fullName evidence="7">Oligosaccharide flippase family protein</fullName>
    </submittedName>
</protein>
<feature type="transmembrane region" description="Helical" evidence="6">
    <location>
        <begin position="173"/>
        <end position="192"/>
    </location>
</feature>
<feature type="transmembrane region" description="Helical" evidence="6">
    <location>
        <begin position="355"/>
        <end position="374"/>
    </location>
</feature>
<evidence type="ECO:0000313" key="8">
    <source>
        <dbReference type="Proteomes" id="UP001170713"/>
    </source>
</evidence>
<evidence type="ECO:0000256" key="5">
    <source>
        <dbReference type="ARBA" id="ARBA00023136"/>
    </source>
</evidence>
<dbReference type="EMBL" id="JAQJJC010000008">
    <property type="protein sequence ID" value="MDN5114348.1"/>
    <property type="molecule type" value="Genomic_DNA"/>
</dbReference>
<sequence>MNFLKNMSIYTLTAMLNSAVPFLLLPVFTAYLTPSDYGVLATFTTMIAFLSPLIIFGITSLIGIDFFKLTQDDLARHFGSMIGIPIIATILIFLFLALFGKYIATYFDVPLDWLIYLPFYTLLTMLPQTLSIIYRSQQKPLYFASLEISQTLMHVGLSIWLVVAIRLSWQGRMYSMAISGIVFSSIAIFLIYKMGYFKLNFSYEIIKNTLKFGTGLIPHSVGNLTIRMSDRLFIVAIIGLFDAGQYAVGVQVASIMFILVSTFNQAWGPFLFQNLSSITEDKKRMLVKYSYYVMGAFFIIGVLLNLVSPIIYHFFINEQFHDSIKFILWMSVGYFFTAVYLTFVDYIFYEKKTHILSLITLFNVLLNLTLNYLFVHKFGAIGATYAYAISMFFVMCLAWILSNKIYPMPWFYWLNKENNAN</sequence>
<feature type="transmembrane region" description="Helical" evidence="6">
    <location>
        <begin position="380"/>
        <end position="401"/>
    </location>
</feature>
<gene>
    <name evidence="7" type="ORF">PJV88_06800</name>
</gene>
<evidence type="ECO:0000256" key="3">
    <source>
        <dbReference type="ARBA" id="ARBA00022692"/>
    </source>
</evidence>
<keyword evidence="5 6" id="KW-0472">Membrane</keyword>
<dbReference type="AlphaFoldDB" id="A0AAW7Q5T6"/>
<feature type="transmembrane region" description="Helical" evidence="6">
    <location>
        <begin position="78"/>
        <end position="103"/>
    </location>
</feature>
<keyword evidence="4 6" id="KW-1133">Transmembrane helix</keyword>
<evidence type="ECO:0000256" key="6">
    <source>
        <dbReference type="SAM" id="Phobius"/>
    </source>
</evidence>